<dbReference type="OrthoDB" id="43788at2157"/>
<evidence type="ECO:0000256" key="8">
    <source>
        <dbReference type="HAMAP-Rule" id="MF_00210"/>
    </source>
</evidence>
<dbReference type="RefSeq" id="WP_069583675.1">
    <property type="nucleotide sequence ID" value="NZ_LMVM01000033.1"/>
</dbReference>
<feature type="binding site" evidence="8">
    <location>
        <position position="21"/>
    </location>
    <ligand>
        <name>phosphoenolpyruvate</name>
        <dbReference type="ChEBI" id="CHEBI:58702"/>
    </ligand>
</feature>
<keyword evidence="6 8" id="KW-0057">Aromatic amino acid biosynthesis</keyword>
<comment type="function">
    <text evidence="8">Catalyzes the transfer of the enolpyruvyl moiety of phosphoenolpyruvate (PEP) to the 5-hydroxyl of shikimate-3-phosphate (S3P) to produce enolpyruvyl shikimate-3-phosphate and inorganic phosphate.</text>
</comment>
<dbReference type="UniPathway" id="UPA00053">
    <property type="reaction ID" value="UER00089"/>
</dbReference>
<feature type="active site" description="Proton acceptor" evidence="8">
    <location>
        <position position="309"/>
    </location>
</feature>
<feature type="binding site" evidence="8">
    <location>
        <position position="165"/>
    </location>
    <ligand>
        <name>3-phosphoshikimate</name>
        <dbReference type="ChEBI" id="CHEBI:145989"/>
    </ligand>
</feature>
<feature type="domain" description="Enolpyruvate transferase" evidence="9">
    <location>
        <begin position="6"/>
        <end position="414"/>
    </location>
</feature>
<keyword evidence="3 8" id="KW-0963">Cytoplasm</keyword>
<comment type="catalytic activity">
    <reaction evidence="7">
        <text>3-phosphoshikimate + phosphoenolpyruvate = 5-O-(1-carboxyvinyl)-3-phosphoshikimate + phosphate</text>
        <dbReference type="Rhea" id="RHEA:21256"/>
        <dbReference type="ChEBI" id="CHEBI:43474"/>
        <dbReference type="ChEBI" id="CHEBI:57701"/>
        <dbReference type="ChEBI" id="CHEBI:58702"/>
        <dbReference type="ChEBI" id="CHEBI:145989"/>
        <dbReference type="EC" id="2.5.1.19"/>
    </reaction>
    <physiologicalReaction direction="left-to-right" evidence="7">
        <dbReference type="Rhea" id="RHEA:21257"/>
    </physiologicalReaction>
</comment>
<evidence type="ECO:0000256" key="5">
    <source>
        <dbReference type="ARBA" id="ARBA00022679"/>
    </source>
</evidence>
<dbReference type="EC" id="2.5.1.19" evidence="8"/>
<dbReference type="PROSITE" id="PS00885">
    <property type="entry name" value="EPSP_SYNTHASE_2"/>
    <property type="match status" value="1"/>
</dbReference>
<dbReference type="InterPro" id="IPR023193">
    <property type="entry name" value="EPSP_synthase_CS"/>
</dbReference>
<dbReference type="PIRSF" id="PIRSF000505">
    <property type="entry name" value="EPSPS"/>
    <property type="match status" value="1"/>
</dbReference>
<dbReference type="EMBL" id="LMVM01000033">
    <property type="protein sequence ID" value="PAV03979.1"/>
    <property type="molecule type" value="Genomic_DNA"/>
</dbReference>
<feature type="binding site" evidence="8">
    <location>
        <position position="167"/>
    </location>
    <ligand>
        <name>phosphoenolpyruvate</name>
        <dbReference type="ChEBI" id="CHEBI:58702"/>
    </ligand>
</feature>
<dbReference type="InterPro" id="IPR036968">
    <property type="entry name" value="Enolpyruvate_Tfrase_sf"/>
</dbReference>
<dbReference type="GO" id="GO:0009423">
    <property type="term" value="P:chorismate biosynthetic process"/>
    <property type="evidence" value="ECO:0007669"/>
    <property type="project" value="UniProtKB-UniRule"/>
</dbReference>
<protein>
    <recommendedName>
        <fullName evidence="8">3-phosphoshikimate 1-carboxyvinyltransferase</fullName>
        <ecNumber evidence="8">2.5.1.19</ecNumber>
    </recommendedName>
    <alternativeName>
        <fullName evidence="8">5-enolpyruvylshikimate-3-phosphate synthase</fullName>
        <shortName evidence="8">EPSP synthase</shortName>
        <shortName evidence="8">EPSPS</shortName>
    </alternativeName>
</protein>
<dbReference type="NCBIfam" id="TIGR01356">
    <property type="entry name" value="aroA"/>
    <property type="match status" value="1"/>
</dbReference>
<dbReference type="PANTHER" id="PTHR21090:SF5">
    <property type="entry name" value="PENTAFUNCTIONAL AROM POLYPEPTIDE"/>
    <property type="match status" value="1"/>
</dbReference>
<feature type="binding site" evidence="8">
    <location>
        <position position="340"/>
    </location>
    <ligand>
        <name>phosphoenolpyruvate</name>
        <dbReference type="ChEBI" id="CHEBI:58702"/>
    </ligand>
</feature>
<name>A0A2A2H3J1_METBR</name>
<feature type="binding site" evidence="8">
    <location>
        <position position="92"/>
    </location>
    <ligand>
        <name>phosphoenolpyruvate</name>
        <dbReference type="ChEBI" id="CHEBI:58702"/>
    </ligand>
</feature>
<dbReference type="InterPro" id="IPR006264">
    <property type="entry name" value="EPSP_synthase"/>
</dbReference>
<accession>A0A2A2H3J1</accession>
<dbReference type="AlphaFoldDB" id="A0A2A2H3J1"/>
<feature type="binding site" evidence="8">
    <location>
        <position position="120"/>
    </location>
    <ligand>
        <name>phosphoenolpyruvate</name>
        <dbReference type="ChEBI" id="CHEBI:58702"/>
    </ligand>
</feature>
<keyword evidence="4 8" id="KW-0028">Amino-acid biosynthesis</keyword>
<evidence type="ECO:0000256" key="4">
    <source>
        <dbReference type="ARBA" id="ARBA00022605"/>
    </source>
</evidence>
<dbReference type="GO" id="GO:0008652">
    <property type="term" value="P:amino acid biosynthetic process"/>
    <property type="evidence" value="ECO:0007669"/>
    <property type="project" value="UniProtKB-KW"/>
</dbReference>
<comment type="caution">
    <text evidence="8">Lacks conserved residue(s) required for the propagation of feature annotation.</text>
</comment>
<reference evidence="10 11" key="1">
    <citation type="journal article" date="2017" name="BMC Genomics">
        <title>Genomic analysis of methanogenic archaea reveals a shift towards energy conservation.</title>
        <authorList>
            <person name="Gilmore S.P."/>
            <person name="Henske J.K."/>
            <person name="Sexton J.A."/>
            <person name="Solomon K.V."/>
            <person name="Seppala S."/>
            <person name="Yoo J.I."/>
            <person name="Huyett L.M."/>
            <person name="Pressman A."/>
            <person name="Cogan J.Z."/>
            <person name="Kivenson V."/>
            <person name="Peng X."/>
            <person name="Tan Y."/>
            <person name="Valentine D.L."/>
            <person name="O'Malley M.A."/>
        </authorList>
    </citation>
    <scope>NUCLEOTIDE SEQUENCE [LARGE SCALE GENOMIC DNA]</scope>
    <source>
        <strain evidence="10 11">M.o.H.</strain>
    </source>
</reference>
<feature type="binding site" evidence="8">
    <location>
        <position position="380"/>
    </location>
    <ligand>
        <name>phosphoenolpyruvate</name>
        <dbReference type="ChEBI" id="CHEBI:58702"/>
    </ligand>
</feature>
<dbReference type="Gene3D" id="3.65.10.10">
    <property type="entry name" value="Enolpyruvate transferase domain"/>
    <property type="match status" value="2"/>
</dbReference>
<evidence type="ECO:0000256" key="6">
    <source>
        <dbReference type="ARBA" id="ARBA00023141"/>
    </source>
</evidence>
<feature type="binding site" evidence="8">
    <location>
        <position position="336"/>
    </location>
    <ligand>
        <name>3-phosphoshikimate</name>
        <dbReference type="ChEBI" id="CHEBI:145989"/>
    </ligand>
</feature>
<comment type="subunit">
    <text evidence="8">Monomer.</text>
</comment>
<evidence type="ECO:0000256" key="2">
    <source>
        <dbReference type="ARBA" id="ARBA00009948"/>
    </source>
</evidence>
<dbReference type="GO" id="GO:0003866">
    <property type="term" value="F:3-phosphoshikimate 1-carboxyvinyltransferase activity"/>
    <property type="evidence" value="ECO:0007669"/>
    <property type="project" value="UniProtKB-UniRule"/>
</dbReference>
<dbReference type="Proteomes" id="UP000217784">
    <property type="component" value="Unassembled WGS sequence"/>
</dbReference>
<comment type="subcellular location">
    <subcellularLocation>
        <location evidence="8">Cytoplasm</location>
    </subcellularLocation>
</comment>
<feature type="binding site" evidence="8">
    <location>
        <position position="26"/>
    </location>
    <ligand>
        <name>3-phosphoshikimate</name>
        <dbReference type="ChEBI" id="CHEBI:145989"/>
    </ligand>
</feature>
<organism evidence="10 11">
    <name type="scientific">Methanobacterium bryantii</name>
    <dbReference type="NCBI Taxonomy" id="2161"/>
    <lineage>
        <taxon>Archaea</taxon>
        <taxon>Methanobacteriati</taxon>
        <taxon>Methanobacteriota</taxon>
        <taxon>Methanomada group</taxon>
        <taxon>Methanobacteria</taxon>
        <taxon>Methanobacteriales</taxon>
        <taxon>Methanobacteriaceae</taxon>
        <taxon>Methanobacterium</taxon>
    </lineage>
</organism>
<dbReference type="GO" id="GO:0005737">
    <property type="term" value="C:cytoplasm"/>
    <property type="evidence" value="ECO:0007669"/>
    <property type="project" value="UniProtKB-SubCell"/>
</dbReference>
<comment type="pathway">
    <text evidence="1">Metabolic intermediate biosynthesis; chorismate biosynthesis; chorismate from D-erythrose 4-phosphate and phosphoenolpyruvate: step 6/7.</text>
</comment>
<dbReference type="GO" id="GO:0009073">
    <property type="term" value="P:aromatic amino acid family biosynthetic process"/>
    <property type="evidence" value="ECO:0007669"/>
    <property type="project" value="UniProtKB-KW"/>
</dbReference>
<proteinExistence type="inferred from homology"/>
<gene>
    <name evidence="8" type="primary">aroA</name>
    <name evidence="10" type="ORF">ASJ80_02895</name>
</gene>
<dbReference type="PROSITE" id="PS00104">
    <property type="entry name" value="EPSP_SYNTHASE_1"/>
    <property type="match status" value="1"/>
</dbReference>
<comment type="similarity">
    <text evidence="2 8">Belongs to the EPSP synthase family.</text>
</comment>
<dbReference type="PANTHER" id="PTHR21090">
    <property type="entry name" value="AROM/DEHYDROQUINATE SYNTHASE"/>
    <property type="match status" value="1"/>
</dbReference>
<feature type="binding site" evidence="8">
    <location>
        <position position="21"/>
    </location>
    <ligand>
        <name>3-phosphoshikimate</name>
        <dbReference type="ChEBI" id="CHEBI:145989"/>
    </ligand>
</feature>
<feature type="binding site" evidence="8">
    <location>
        <position position="167"/>
    </location>
    <ligand>
        <name>3-phosphoshikimate</name>
        <dbReference type="ChEBI" id="CHEBI:145989"/>
    </ligand>
</feature>
<dbReference type="InterPro" id="IPR013792">
    <property type="entry name" value="RNA3'P_cycl/enolpyr_Trfase_a/b"/>
</dbReference>
<feature type="binding site" evidence="8">
    <location>
        <position position="22"/>
    </location>
    <ligand>
        <name>3-phosphoshikimate</name>
        <dbReference type="ChEBI" id="CHEBI:145989"/>
    </ligand>
</feature>
<comment type="caution">
    <text evidence="10">The sequence shown here is derived from an EMBL/GenBank/DDBJ whole genome shotgun (WGS) entry which is preliminary data.</text>
</comment>
<evidence type="ECO:0000256" key="7">
    <source>
        <dbReference type="ARBA" id="ARBA00044633"/>
    </source>
</evidence>
<keyword evidence="11" id="KW-1185">Reference proteome</keyword>
<dbReference type="CDD" id="cd01556">
    <property type="entry name" value="EPSP_synthase"/>
    <property type="match status" value="1"/>
</dbReference>
<dbReference type="Pfam" id="PF00275">
    <property type="entry name" value="EPSP_synthase"/>
    <property type="match status" value="1"/>
</dbReference>
<evidence type="ECO:0000256" key="3">
    <source>
        <dbReference type="ARBA" id="ARBA00022490"/>
    </source>
</evidence>
<sequence>MELEIQKTDKIEGVIKAPPSKSYTHRAIIISSLAEGKSILNDPLYSEDTLASLNACRALGCEIKKENDRCIVNGTGGVLETPEDVVDLKNSGTTLRIMTSVSALASNYTVLTGDSSLRTRPMQDLLDALKNLGVTAFSSRGNGKPPICIKGGFKGGKTGIKGDVSSQFISSLLIASPYAQNSVDINVDGDFISKPYVDMTTDIMEKFGVSLDYNKKQGSFHIDPQTYKSRDYTVEGDYSSVSYIIGAAAALNGKVTVRNVFKDSKQGDKQILDIVKDMGAEVKVKKDEVTIIGQGELNGTHVNLENAPDLLPTVAALGAVSNGVTTIGNVEHARFKETDRIHTCALELSKLGVKVTEKKDGLVIKGGAKGGIVKSHGDHRLVMALSLVGLKTGGLTIENASVYDVSFPNFPEAMKRLGCNIKTK</sequence>
<feature type="binding site" evidence="8">
    <location>
        <position position="166"/>
    </location>
    <ligand>
        <name>3-phosphoshikimate</name>
        <dbReference type="ChEBI" id="CHEBI:145989"/>
    </ligand>
</feature>
<dbReference type="SUPFAM" id="SSF55205">
    <property type="entry name" value="EPT/RTPC-like"/>
    <property type="match status" value="1"/>
</dbReference>
<evidence type="ECO:0000313" key="11">
    <source>
        <dbReference type="Proteomes" id="UP000217784"/>
    </source>
</evidence>
<keyword evidence="5 8" id="KW-0808">Transferase</keyword>
<dbReference type="HAMAP" id="MF_00210">
    <property type="entry name" value="EPSP_synth"/>
    <property type="match status" value="1"/>
</dbReference>
<evidence type="ECO:0000256" key="1">
    <source>
        <dbReference type="ARBA" id="ARBA00004811"/>
    </source>
</evidence>
<dbReference type="InterPro" id="IPR001986">
    <property type="entry name" value="Enolpyruvate_Tfrase_dom"/>
</dbReference>
<evidence type="ECO:0000313" key="10">
    <source>
        <dbReference type="EMBL" id="PAV03979.1"/>
    </source>
</evidence>
<evidence type="ECO:0000259" key="9">
    <source>
        <dbReference type="Pfam" id="PF00275"/>
    </source>
</evidence>
<dbReference type="FunFam" id="3.65.10.10:FF:000005">
    <property type="entry name" value="3-phosphoshikimate 1-carboxyvinyltransferase"/>
    <property type="match status" value="1"/>
</dbReference>
<feature type="binding site" evidence="8">
    <location>
        <position position="193"/>
    </location>
    <ligand>
        <name>3-phosphoshikimate</name>
        <dbReference type="ChEBI" id="CHEBI:145989"/>
    </ligand>
</feature>
<feature type="binding site" evidence="8">
    <location>
        <position position="309"/>
    </location>
    <ligand>
        <name>3-phosphoshikimate</name>
        <dbReference type="ChEBI" id="CHEBI:145989"/>
    </ligand>
</feature>